<dbReference type="PROSITE" id="PS50896">
    <property type="entry name" value="LISH"/>
    <property type="match status" value="1"/>
</dbReference>
<feature type="region of interest" description="Disordered" evidence="1">
    <location>
        <begin position="488"/>
        <end position="710"/>
    </location>
</feature>
<dbReference type="SMART" id="SM00667">
    <property type="entry name" value="LisH"/>
    <property type="match status" value="1"/>
</dbReference>
<evidence type="ECO:0000313" key="4">
    <source>
        <dbReference type="RefSeq" id="XP_021121876.1"/>
    </source>
</evidence>
<dbReference type="Proteomes" id="UP000694906">
    <property type="component" value="Unplaced"/>
</dbReference>
<dbReference type="Pfam" id="PF03546">
    <property type="entry name" value="Treacle"/>
    <property type="match status" value="1"/>
</dbReference>
<dbReference type="InterPro" id="IPR017859">
    <property type="entry name" value="Treacle"/>
</dbReference>
<feature type="compositionally biased region" description="Polar residues" evidence="1">
    <location>
        <begin position="623"/>
        <end position="641"/>
    </location>
</feature>
<feature type="compositionally biased region" description="Low complexity" evidence="1">
    <location>
        <begin position="234"/>
        <end position="260"/>
    </location>
</feature>
<dbReference type="GO" id="GO:0097110">
    <property type="term" value="F:scaffold protein binding"/>
    <property type="evidence" value="ECO:0007669"/>
    <property type="project" value="TreeGrafter"/>
</dbReference>
<dbReference type="GeneID" id="101707739"/>
<feature type="region of interest" description="Disordered" evidence="1">
    <location>
        <begin position="735"/>
        <end position="927"/>
    </location>
</feature>
<feature type="compositionally biased region" description="Polar residues" evidence="1">
    <location>
        <begin position="511"/>
        <end position="521"/>
    </location>
</feature>
<dbReference type="CTD" id="6949"/>
<feature type="domain" description="Treacle protein" evidence="2">
    <location>
        <begin position="307"/>
        <end position="692"/>
    </location>
</feature>
<dbReference type="GO" id="GO:0003723">
    <property type="term" value="F:RNA binding"/>
    <property type="evidence" value="ECO:0007669"/>
    <property type="project" value="TreeGrafter"/>
</dbReference>
<organism evidence="3 4">
    <name type="scientific">Heterocephalus glaber</name>
    <name type="common">Naked mole rat</name>
    <dbReference type="NCBI Taxonomy" id="10181"/>
    <lineage>
        <taxon>Eukaryota</taxon>
        <taxon>Metazoa</taxon>
        <taxon>Chordata</taxon>
        <taxon>Craniata</taxon>
        <taxon>Vertebrata</taxon>
        <taxon>Euteleostomi</taxon>
        <taxon>Mammalia</taxon>
        <taxon>Eutheria</taxon>
        <taxon>Euarchontoglires</taxon>
        <taxon>Glires</taxon>
        <taxon>Rodentia</taxon>
        <taxon>Hystricomorpha</taxon>
        <taxon>Bathyergidae</taxon>
        <taxon>Heterocephalus</taxon>
    </lineage>
</organism>
<feature type="compositionally biased region" description="Acidic residues" evidence="1">
    <location>
        <begin position="399"/>
        <end position="412"/>
    </location>
</feature>
<dbReference type="InterPro" id="IPR003993">
    <property type="entry name" value="Treacle_dom"/>
</dbReference>
<name>A0AAX6TJ37_HETGA</name>
<feature type="compositionally biased region" description="Acidic residues" evidence="1">
    <location>
        <begin position="596"/>
        <end position="605"/>
    </location>
</feature>
<feature type="compositionally biased region" description="Polar residues" evidence="1">
    <location>
        <begin position="416"/>
        <end position="445"/>
    </location>
</feature>
<feature type="compositionally biased region" description="Basic and acidic residues" evidence="1">
    <location>
        <begin position="778"/>
        <end position="790"/>
    </location>
</feature>
<evidence type="ECO:0000313" key="3">
    <source>
        <dbReference type="Proteomes" id="UP000694906"/>
    </source>
</evidence>
<protein>
    <submittedName>
        <fullName evidence="4">Treacle protein isoform X8</fullName>
    </submittedName>
</protein>
<evidence type="ECO:0000259" key="2">
    <source>
        <dbReference type="Pfam" id="PF03546"/>
    </source>
</evidence>
<keyword evidence="3" id="KW-1185">Reference proteome</keyword>
<evidence type="ECO:0000256" key="1">
    <source>
        <dbReference type="SAM" id="MobiDB-lite"/>
    </source>
</evidence>
<feature type="compositionally biased region" description="Acidic residues" evidence="1">
    <location>
        <begin position="329"/>
        <end position="342"/>
    </location>
</feature>
<feature type="compositionally biased region" description="Polar residues" evidence="1">
    <location>
        <begin position="864"/>
        <end position="879"/>
    </location>
</feature>
<gene>
    <name evidence="4" type="primary">Tcof1</name>
</gene>
<dbReference type="GO" id="GO:0005730">
    <property type="term" value="C:nucleolus"/>
    <property type="evidence" value="ECO:0007669"/>
    <property type="project" value="TreeGrafter"/>
</dbReference>
<dbReference type="PRINTS" id="PR01503">
    <property type="entry name" value="TREACLE"/>
</dbReference>
<feature type="compositionally biased region" description="Acidic residues" evidence="1">
    <location>
        <begin position="87"/>
        <end position="98"/>
    </location>
</feature>
<dbReference type="AlphaFoldDB" id="A0AAX6TJ37"/>
<dbReference type="GO" id="GO:0042790">
    <property type="term" value="P:nucleolar large rRNA transcription by RNA polymerase I"/>
    <property type="evidence" value="ECO:0007669"/>
    <property type="project" value="TreeGrafter"/>
</dbReference>
<feature type="region of interest" description="Disordered" evidence="1">
    <location>
        <begin position="58"/>
        <end position="145"/>
    </location>
</feature>
<dbReference type="InterPro" id="IPR006594">
    <property type="entry name" value="LisH"/>
</dbReference>
<feature type="compositionally biased region" description="Basic and acidic residues" evidence="1">
    <location>
        <begin position="800"/>
        <end position="827"/>
    </location>
</feature>
<proteinExistence type="predicted"/>
<reference evidence="4" key="1">
    <citation type="submission" date="2025-08" db="UniProtKB">
        <authorList>
            <consortium name="RefSeq"/>
        </authorList>
    </citation>
    <scope>IDENTIFICATION</scope>
</reference>
<dbReference type="PANTHER" id="PTHR20787">
    <property type="entry name" value="TREACLE"/>
    <property type="match status" value="1"/>
</dbReference>
<feature type="compositionally biased region" description="Acidic residues" evidence="1">
    <location>
        <begin position="554"/>
        <end position="571"/>
    </location>
</feature>
<feature type="compositionally biased region" description="Polar residues" evidence="1">
    <location>
        <begin position="532"/>
        <end position="542"/>
    </location>
</feature>
<feature type="compositionally biased region" description="Low complexity" evidence="1">
    <location>
        <begin position="692"/>
        <end position="703"/>
    </location>
</feature>
<dbReference type="RefSeq" id="XP_021121876.1">
    <property type="nucleotide sequence ID" value="XM_021266217.1"/>
</dbReference>
<feature type="compositionally biased region" description="Basic and acidic residues" evidence="1">
    <location>
        <begin position="735"/>
        <end position="749"/>
    </location>
</feature>
<dbReference type="PANTHER" id="PTHR20787:SF10">
    <property type="entry name" value="TREACLE PROTEIN"/>
    <property type="match status" value="1"/>
</dbReference>
<sequence length="927" mass="97348">MAEARKRRELLPLIYQHLLHAGYVRAAREVKEQSGQKSFLAQPFTLLDIYTHWQQTSEIGQKRKAEDDAALQAKKTRVSDPISSSESSEEEEEEEEEAEAKAAKTTPRPASTNSSAMGMVLPSSMKEKAKAKTRNTSKTVNSVPHLASGKAVVHLLSGKSPKKSAELSGSTVLVSETEEEGSIQALEAAAKPGTVSAGQADNSNKDTSSSSDETDVEVKSSVETSQVRPSLTLAKESSASKAAPSPGKVGGVARQARGGALTPAGSAVKPEEEPPTGAPSQVKASEKILQVRLAPASAKGTPGKQATCALPGKGGPLATQAKARRPEQDSESSSEGESDSEVETPPVMTALQAKLSGKTLQVRAASAPAKESPRKGHPPATPGKTGPAATQAQVGKQEEDSDSSSEESDSDGETPAAQTLTTNPSQVLSLQKNINSKTVGSNTLTPAPREKSPEGSSESSEEELPSSQVTKRNLASLPLTQAALKVLAQKASEGQPSSEAGSDAGTLPVTCPQSNPVQARVTNKLRKPKPSEGQQTTVTTSGHLKATAPGSSDNSDDSSDNSSGSEEDAEEPLMTKSAPGLAGPSPSKRETLVEETTAESSEDEVVVPSQSLLSGFVTPGLTMANNRASKATARQNLHPSLSSPPPTKDDPAGKQAAESQHIAGAVSPKPGRKEAASGPTPQKPRKPKKGPLSTSASLQTLQSNITQHLQGQPWPLNEAQVQASVVKVLTELLEQERKKAEDTARESSRKGRKRKLSGDQVASRAPKGKKKKQLAAGEGREDAASSEKAPRTSKGKSKRDKASGDLKEEKGSGSGGSKDKPDGELLKVESGNQNDSKSKKEKKKSNKKWRELRTGTRSPGALTSGPSDTDPSIGLTSVVQEAYFLPSEKKDKEKKEKKKGKKPSAKDSDSPFQKKKKKKKKTAEQTV</sequence>
<accession>A0AAX6TJ37</accession>
<feature type="region of interest" description="Disordered" evidence="1">
    <location>
        <begin position="157"/>
        <end position="475"/>
    </location>
</feature>